<dbReference type="AlphaFoldDB" id="A0A4Y3KDP2"/>
<sequence length="168" mass="17738">MSGGTPVPPALRLLVARLAARVRHGDARDDGSAIVEFLGLAFVLLLPLVYLVMVLARLEAASYAVESAAREAARVYVAADDATSAAARAAAVTGVALQDQGFDDEPAEALVVTCEQSPCLQPDAHVEARVQVVVPLPFVPDMVRDVVPLEIPVSSSHVAVVDEYRSIR</sequence>
<gene>
    <name evidence="3" type="ORF">CUD01_25710</name>
</gene>
<evidence type="ECO:0000313" key="3">
    <source>
        <dbReference type="EMBL" id="GEA82127.1"/>
    </source>
</evidence>
<comment type="caution">
    <text evidence="3">The sequence shown here is derived from an EMBL/GenBank/DDBJ whole genome shotgun (WGS) entry which is preliminary data.</text>
</comment>
<evidence type="ECO:0000256" key="1">
    <source>
        <dbReference type="SAM" id="Phobius"/>
    </source>
</evidence>
<keyword evidence="1" id="KW-1133">Transmembrane helix</keyword>
<feature type="domain" description="TadE-like" evidence="2">
    <location>
        <begin position="31"/>
        <end position="74"/>
    </location>
</feature>
<evidence type="ECO:0000313" key="4">
    <source>
        <dbReference type="Proteomes" id="UP000315842"/>
    </source>
</evidence>
<dbReference type="Pfam" id="PF07811">
    <property type="entry name" value="TadE"/>
    <property type="match status" value="1"/>
</dbReference>
<protein>
    <recommendedName>
        <fullName evidence="2">TadE-like domain-containing protein</fullName>
    </recommendedName>
</protein>
<organism evidence="3 4">
    <name type="scientific">Cellulomonas uda</name>
    <dbReference type="NCBI Taxonomy" id="1714"/>
    <lineage>
        <taxon>Bacteria</taxon>
        <taxon>Bacillati</taxon>
        <taxon>Actinomycetota</taxon>
        <taxon>Actinomycetes</taxon>
        <taxon>Micrococcales</taxon>
        <taxon>Cellulomonadaceae</taxon>
        <taxon>Cellulomonas</taxon>
    </lineage>
</organism>
<dbReference type="RefSeq" id="WP_307722683.1">
    <property type="nucleotide sequence ID" value="NZ_BJLP01000048.1"/>
</dbReference>
<dbReference type="InterPro" id="IPR012495">
    <property type="entry name" value="TadE-like_dom"/>
</dbReference>
<evidence type="ECO:0000259" key="2">
    <source>
        <dbReference type="Pfam" id="PF07811"/>
    </source>
</evidence>
<keyword evidence="1" id="KW-0472">Membrane</keyword>
<dbReference type="EMBL" id="BJLP01000048">
    <property type="protein sequence ID" value="GEA82127.1"/>
    <property type="molecule type" value="Genomic_DNA"/>
</dbReference>
<proteinExistence type="predicted"/>
<keyword evidence="1" id="KW-0812">Transmembrane</keyword>
<feature type="transmembrane region" description="Helical" evidence="1">
    <location>
        <begin position="37"/>
        <end position="56"/>
    </location>
</feature>
<reference evidence="3 4" key="1">
    <citation type="submission" date="2019-06" db="EMBL/GenBank/DDBJ databases">
        <title>Whole genome shotgun sequence of Cellulomonas uda NBRC 3747.</title>
        <authorList>
            <person name="Hosoyama A."/>
            <person name="Uohara A."/>
            <person name="Ohji S."/>
            <person name="Ichikawa N."/>
        </authorList>
    </citation>
    <scope>NUCLEOTIDE SEQUENCE [LARGE SCALE GENOMIC DNA]</scope>
    <source>
        <strain evidence="3 4">NBRC 3747</strain>
    </source>
</reference>
<name>A0A4Y3KDP2_CELUD</name>
<keyword evidence="4" id="KW-1185">Reference proteome</keyword>
<dbReference type="Proteomes" id="UP000315842">
    <property type="component" value="Unassembled WGS sequence"/>
</dbReference>
<accession>A0A4Y3KDP2</accession>